<dbReference type="Pfam" id="PF00892">
    <property type="entry name" value="EamA"/>
    <property type="match status" value="1"/>
</dbReference>
<evidence type="ECO:0000256" key="1">
    <source>
        <dbReference type="ARBA" id="ARBA00007362"/>
    </source>
</evidence>
<feature type="transmembrane region" description="Helical" evidence="2">
    <location>
        <begin position="129"/>
        <end position="146"/>
    </location>
</feature>
<keyword evidence="2" id="KW-0812">Transmembrane</keyword>
<dbReference type="RefSeq" id="WP_320756258.1">
    <property type="nucleotide sequence ID" value="NZ_JAWNGC010000001.1"/>
</dbReference>
<feature type="transmembrane region" description="Helical" evidence="2">
    <location>
        <begin position="245"/>
        <end position="265"/>
    </location>
</feature>
<feature type="transmembrane region" description="Helical" evidence="2">
    <location>
        <begin position="184"/>
        <end position="203"/>
    </location>
</feature>
<dbReference type="Proteomes" id="UP001281731">
    <property type="component" value="Unassembled WGS sequence"/>
</dbReference>
<gene>
    <name evidence="4" type="ORF">R6G80_01420</name>
</gene>
<name>A0AAW9HVE9_9ACTO</name>
<dbReference type="SUPFAM" id="SSF103481">
    <property type="entry name" value="Multidrug resistance efflux transporter EmrE"/>
    <property type="match status" value="1"/>
</dbReference>
<comment type="caution">
    <text evidence="4">The sequence shown here is derived from an EMBL/GenBank/DDBJ whole genome shotgun (WGS) entry which is preliminary data.</text>
</comment>
<evidence type="ECO:0000313" key="5">
    <source>
        <dbReference type="Proteomes" id="UP001281731"/>
    </source>
</evidence>
<dbReference type="InterPro" id="IPR000620">
    <property type="entry name" value="EamA_dom"/>
</dbReference>
<evidence type="ECO:0000259" key="3">
    <source>
        <dbReference type="Pfam" id="PF00892"/>
    </source>
</evidence>
<dbReference type="EMBL" id="JAWNGC010000001">
    <property type="protein sequence ID" value="MDY5154390.1"/>
    <property type="molecule type" value="Genomic_DNA"/>
</dbReference>
<sequence length="304" mass="32337">MMENAPRRTWQQNWAPLLFLLDGIVEYSGSGLGVTLYDRVPVLGVAWGRFTISAIILFAFRAPHIVAMLREYSWKLLGLTAAFGLSLGAMNISFYEALARIPMGSAVALEYIGPVIMAVIAGKGWRVRVAILLALVGVFSISWGGVDIAKAGVPAGMGFAVLAGTWWIVYMVLGRKVAVTGHGIDHLTLGLMIAAVCYSPLGAPAIPHMVAGWDIIGSIVIVALSSSVFPFVLQLIIMRGLTAPLFALYASLLPATSMIAGFFVLGHIPTIGEALGLLLVCSAVAITSFPHKEKDDEKASPQES</sequence>
<proteinExistence type="inferred from homology"/>
<protein>
    <submittedName>
        <fullName evidence="4">EamA family transporter</fullName>
    </submittedName>
</protein>
<evidence type="ECO:0000256" key="2">
    <source>
        <dbReference type="SAM" id="Phobius"/>
    </source>
</evidence>
<keyword evidence="2" id="KW-1133">Transmembrane helix</keyword>
<keyword evidence="2" id="KW-0472">Membrane</keyword>
<feature type="transmembrane region" description="Helical" evidence="2">
    <location>
        <begin position="215"/>
        <end position="233"/>
    </location>
</feature>
<feature type="transmembrane region" description="Helical" evidence="2">
    <location>
        <begin position="72"/>
        <end position="95"/>
    </location>
</feature>
<feature type="transmembrane region" description="Helical" evidence="2">
    <location>
        <begin position="152"/>
        <end position="172"/>
    </location>
</feature>
<reference evidence="4" key="1">
    <citation type="submission" date="2023-10" db="EMBL/GenBank/DDBJ databases">
        <title>Whole Genome based description of the genera Actinobaculum and Actinotignum reveals a complex phylogenetic relationship within the species included in the genus Actinotignum.</title>
        <authorList>
            <person name="Jensen C.S."/>
            <person name="Dargis R."/>
            <person name="Kemp M."/>
            <person name="Christensen J.J."/>
        </authorList>
    </citation>
    <scope>NUCLEOTIDE SEQUENCE</scope>
    <source>
        <strain evidence="4">SLA_B511</strain>
    </source>
</reference>
<feature type="domain" description="EamA" evidence="3">
    <location>
        <begin position="156"/>
        <end position="288"/>
    </location>
</feature>
<feature type="transmembrane region" description="Helical" evidence="2">
    <location>
        <begin position="101"/>
        <end position="122"/>
    </location>
</feature>
<comment type="similarity">
    <text evidence="1">Belongs to the EamA transporter family.</text>
</comment>
<feature type="transmembrane region" description="Helical" evidence="2">
    <location>
        <begin position="271"/>
        <end position="289"/>
    </location>
</feature>
<dbReference type="AlphaFoldDB" id="A0AAW9HVE9"/>
<evidence type="ECO:0000313" key="4">
    <source>
        <dbReference type="EMBL" id="MDY5154390.1"/>
    </source>
</evidence>
<accession>A0AAW9HVE9</accession>
<dbReference type="GO" id="GO:0016020">
    <property type="term" value="C:membrane"/>
    <property type="evidence" value="ECO:0007669"/>
    <property type="project" value="InterPro"/>
</dbReference>
<feature type="transmembrane region" description="Helical" evidence="2">
    <location>
        <begin position="40"/>
        <end position="60"/>
    </location>
</feature>
<organism evidence="4 5">
    <name type="scientific">Actinotignum urinale</name>
    <dbReference type="NCBI Taxonomy" id="190146"/>
    <lineage>
        <taxon>Bacteria</taxon>
        <taxon>Bacillati</taxon>
        <taxon>Actinomycetota</taxon>
        <taxon>Actinomycetes</taxon>
        <taxon>Actinomycetales</taxon>
        <taxon>Actinomycetaceae</taxon>
        <taxon>Actinotignum</taxon>
    </lineage>
</organism>
<dbReference type="InterPro" id="IPR037185">
    <property type="entry name" value="EmrE-like"/>
</dbReference>